<organism evidence="2 3">
    <name type="scientific">Mesorhizobium waimense</name>
    <dbReference type="NCBI Taxonomy" id="1300307"/>
    <lineage>
        <taxon>Bacteria</taxon>
        <taxon>Pseudomonadati</taxon>
        <taxon>Pseudomonadota</taxon>
        <taxon>Alphaproteobacteria</taxon>
        <taxon>Hyphomicrobiales</taxon>
        <taxon>Phyllobacteriaceae</taxon>
        <taxon>Mesorhizobium</taxon>
    </lineage>
</organism>
<protein>
    <submittedName>
        <fullName evidence="2">Uncharacterized protein</fullName>
    </submittedName>
</protein>
<evidence type="ECO:0000313" key="2">
    <source>
        <dbReference type="EMBL" id="RJT42315.1"/>
    </source>
</evidence>
<sequence length="117" mass="12937">MKRTKLIIALALLLAAQTAAEADSRIAKLCGSDHVNEAASRDDARPNPGGFYVTSLREQVSEGDPRIILSTSDDFYLCTRPAATPDMDTTKALLLMKERVVKYLFVPVIRRDTREPS</sequence>
<dbReference type="RefSeq" id="WP_120011671.1">
    <property type="nucleotide sequence ID" value="NZ_QZWZ01000001.1"/>
</dbReference>
<dbReference type="OrthoDB" id="8080753at2"/>
<gene>
    <name evidence="2" type="ORF">D3227_00050</name>
</gene>
<proteinExistence type="predicted"/>
<evidence type="ECO:0000313" key="3">
    <source>
        <dbReference type="Proteomes" id="UP000272706"/>
    </source>
</evidence>
<reference evidence="2 3" key="1">
    <citation type="submission" date="2018-09" db="EMBL/GenBank/DDBJ databases">
        <title>Mesorhizobium carmichaelinearum sp. nov. isolated from Carmichaelinea spp. root nodules in New Zealand.</title>
        <authorList>
            <person name="De Meyer S.E."/>
        </authorList>
    </citation>
    <scope>NUCLEOTIDE SEQUENCE [LARGE SCALE GENOMIC DNA]</scope>
    <source>
        <strain evidence="2 3">ICMP19557</strain>
    </source>
</reference>
<evidence type="ECO:0000256" key="1">
    <source>
        <dbReference type="SAM" id="SignalP"/>
    </source>
</evidence>
<comment type="caution">
    <text evidence="2">The sequence shown here is derived from an EMBL/GenBank/DDBJ whole genome shotgun (WGS) entry which is preliminary data.</text>
</comment>
<feature type="signal peptide" evidence="1">
    <location>
        <begin position="1"/>
        <end position="21"/>
    </location>
</feature>
<keyword evidence="3" id="KW-1185">Reference proteome</keyword>
<feature type="chain" id="PRO_5017459663" evidence="1">
    <location>
        <begin position="22"/>
        <end position="117"/>
    </location>
</feature>
<dbReference type="AlphaFoldDB" id="A0A3A5KZ56"/>
<name>A0A3A5KZ56_9HYPH</name>
<keyword evidence="1" id="KW-0732">Signal</keyword>
<accession>A0A3A5KZ56</accession>
<dbReference type="EMBL" id="QZWZ01000001">
    <property type="protein sequence ID" value="RJT42315.1"/>
    <property type="molecule type" value="Genomic_DNA"/>
</dbReference>
<dbReference type="Proteomes" id="UP000272706">
    <property type="component" value="Unassembled WGS sequence"/>
</dbReference>